<feature type="transmembrane region" description="Helical" evidence="5">
    <location>
        <begin position="174"/>
        <end position="199"/>
    </location>
</feature>
<organism evidence="7 8">
    <name type="scientific">Caenorhabditis auriculariae</name>
    <dbReference type="NCBI Taxonomy" id="2777116"/>
    <lineage>
        <taxon>Eukaryota</taxon>
        <taxon>Metazoa</taxon>
        <taxon>Ecdysozoa</taxon>
        <taxon>Nematoda</taxon>
        <taxon>Chromadorea</taxon>
        <taxon>Rhabditida</taxon>
        <taxon>Rhabditina</taxon>
        <taxon>Rhabditomorpha</taxon>
        <taxon>Rhabditoidea</taxon>
        <taxon>Rhabditidae</taxon>
        <taxon>Peloderinae</taxon>
        <taxon>Caenorhabditis</taxon>
    </lineage>
</organism>
<proteinExistence type="predicted"/>
<dbReference type="Gene3D" id="1.20.1070.10">
    <property type="entry name" value="Rhodopsin 7-helix transmembrane proteins"/>
    <property type="match status" value="1"/>
</dbReference>
<reference evidence="7" key="1">
    <citation type="submission" date="2020-10" db="EMBL/GenBank/DDBJ databases">
        <authorList>
            <person name="Kikuchi T."/>
        </authorList>
    </citation>
    <scope>NUCLEOTIDE SEQUENCE</scope>
    <source>
        <strain evidence="7">NKZ352</strain>
    </source>
</reference>
<dbReference type="InterPro" id="IPR052322">
    <property type="entry name" value="Mito_rRNA_Mtase_NSUN4"/>
</dbReference>
<keyword evidence="2 5" id="KW-0812">Transmembrane</keyword>
<feature type="transmembrane region" description="Helical" evidence="5">
    <location>
        <begin position="89"/>
        <end position="110"/>
    </location>
</feature>
<keyword evidence="8" id="KW-1185">Reference proteome</keyword>
<dbReference type="EMBL" id="CAJGYM010000125">
    <property type="protein sequence ID" value="CAD6198423.1"/>
    <property type="molecule type" value="Genomic_DNA"/>
</dbReference>
<evidence type="ECO:0000259" key="6">
    <source>
        <dbReference type="PROSITE" id="PS50262"/>
    </source>
</evidence>
<dbReference type="PANTHER" id="PTHR46955:SF3">
    <property type="entry name" value="G_PROTEIN_RECEP_F1_2 DOMAIN-CONTAINING PROTEIN"/>
    <property type="match status" value="1"/>
</dbReference>
<comment type="caution">
    <text evidence="7">The sequence shown here is derived from an EMBL/GenBank/DDBJ whole genome shotgun (WGS) entry which is preliminary data.</text>
</comment>
<keyword evidence="3 5" id="KW-1133">Transmembrane helix</keyword>
<dbReference type="SUPFAM" id="SSF81321">
    <property type="entry name" value="Family A G protein-coupled receptor-like"/>
    <property type="match status" value="1"/>
</dbReference>
<feature type="transmembrane region" description="Helical" evidence="5">
    <location>
        <begin position="227"/>
        <end position="248"/>
    </location>
</feature>
<comment type="subcellular location">
    <subcellularLocation>
        <location evidence="1">Membrane</location>
    </subcellularLocation>
</comment>
<protein>
    <recommendedName>
        <fullName evidence="6">G-protein coupled receptors family 1 profile domain-containing protein</fullName>
    </recommendedName>
</protein>
<evidence type="ECO:0000256" key="2">
    <source>
        <dbReference type="ARBA" id="ARBA00022692"/>
    </source>
</evidence>
<evidence type="ECO:0000256" key="3">
    <source>
        <dbReference type="ARBA" id="ARBA00022989"/>
    </source>
</evidence>
<feature type="transmembrane region" description="Helical" evidence="5">
    <location>
        <begin position="260"/>
        <end position="282"/>
    </location>
</feature>
<dbReference type="InterPro" id="IPR017452">
    <property type="entry name" value="GPCR_Rhodpsn_7TM"/>
</dbReference>
<evidence type="ECO:0000313" key="7">
    <source>
        <dbReference type="EMBL" id="CAD6198423.1"/>
    </source>
</evidence>
<evidence type="ECO:0000313" key="8">
    <source>
        <dbReference type="Proteomes" id="UP000835052"/>
    </source>
</evidence>
<dbReference type="PANTHER" id="PTHR46955">
    <property type="entry name" value="PROTEIN CBG01349-RELATED"/>
    <property type="match status" value="1"/>
</dbReference>
<dbReference type="OrthoDB" id="5838358at2759"/>
<accession>A0A8S1HYS8</accession>
<evidence type="ECO:0000256" key="4">
    <source>
        <dbReference type="ARBA" id="ARBA00023136"/>
    </source>
</evidence>
<dbReference type="InterPro" id="IPR019420">
    <property type="entry name" value="7TM_GPCR_serpentine_rcpt_Srbc"/>
</dbReference>
<dbReference type="Pfam" id="PF10316">
    <property type="entry name" value="7TM_GPCR_Srbc"/>
    <property type="match status" value="1"/>
</dbReference>
<dbReference type="SMART" id="SM01381">
    <property type="entry name" value="7TM_GPCR_Srsx"/>
    <property type="match status" value="1"/>
</dbReference>
<feature type="transmembrane region" description="Helical" evidence="5">
    <location>
        <begin position="12"/>
        <end position="32"/>
    </location>
</feature>
<feature type="domain" description="G-protein coupled receptors family 1 profile" evidence="6">
    <location>
        <begin position="24"/>
        <end position="237"/>
    </location>
</feature>
<dbReference type="Proteomes" id="UP000835052">
    <property type="component" value="Unassembled WGS sequence"/>
</dbReference>
<evidence type="ECO:0000256" key="1">
    <source>
        <dbReference type="ARBA" id="ARBA00004370"/>
    </source>
</evidence>
<dbReference type="PROSITE" id="PS50262">
    <property type="entry name" value="G_PROTEIN_RECEP_F1_2"/>
    <property type="match status" value="1"/>
</dbReference>
<sequence>MITNEMVLGVNVFLMTICVLQITSNLVVLLVWSGDKRLMRNDNLILLVSLAFIDFVYASINFPYLIILFRGWVPSGKTFEYNPRVIVPLFGPAAALMKSGCTVTTAIAVDRVLALCFPAQYYRKSKKMCEWSIAAFVLALTLAFIDWILLQILVDIREVPGCASFGCFTNKTFRVWWGLSNMVMNLLSFILTLMIMFHLCTHSSSSKRIVEIEKSNFRKIDKSANRVALYILMTSALIGVVPGCLNGVGTLVELKWLDEVSFFVGTCATLSGLAHAFIFAMAHRDIKSGLKKQFLHRCIKPKKNERAVTVGWGSTGFAPSITI</sequence>
<feature type="transmembrane region" description="Helical" evidence="5">
    <location>
        <begin position="131"/>
        <end position="154"/>
    </location>
</feature>
<dbReference type="GO" id="GO:0004930">
    <property type="term" value="F:G protein-coupled receptor activity"/>
    <property type="evidence" value="ECO:0007669"/>
    <property type="project" value="InterPro"/>
</dbReference>
<dbReference type="AlphaFoldDB" id="A0A8S1HYS8"/>
<name>A0A8S1HYS8_9PELO</name>
<dbReference type="GO" id="GO:0016020">
    <property type="term" value="C:membrane"/>
    <property type="evidence" value="ECO:0007669"/>
    <property type="project" value="UniProtKB-SubCell"/>
</dbReference>
<gene>
    <name evidence="7" type="ORF">CAUJ_LOCUS14329</name>
</gene>
<keyword evidence="4 5" id="KW-0472">Membrane</keyword>
<dbReference type="InterPro" id="IPR000276">
    <property type="entry name" value="GPCR_Rhodpsn"/>
</dbReference>
<feature type="transmembrane region" description="Helical" evidence="5">
    <location>
        <begin position="44"/>
        <end position="69"/>
    </location>
</feature>
<evidence type="ECO:0000256" key="5">
    <source>
        <dbReference type="SAM" id="Phobius"/>
    </source>
</evidence>
<dbReference type="CDD" id="cd00637">
    <property type="entry name" value="7tm_classA_rhodopsin-like"/>
    <property type="match status" value="1"/>
</dbReference>